<sequence length="411" mass="48044">MKFLTLAYDILQWIGVFPQWIWSKWKLWVYSIYRIMIFVMIALFTVLMTVQMFVATDLTILARTIDIWTMFLSGLYKWSCMSLFHEKFVKLKTKLIEIQVQGSVAFGRRSADIFTTNYLKQTQKVTFGYMMSGLVAAGFLIMSPLLTYPKGGRSDFEYYNDPRSYPLSCWMPFMIDERWMFWTIFISQSISLIVVVCMYLGIDSFMFGAIYTVGGQIELLNWALNSIKNSLEEIGSSTSTDQLIQYTEKQQMKCYSILRQCVKHHILILNYIKMVHTLFSSLIIIDYLHGITSVSFALFQLTISRGIGEKISVISFIALSVWHQFLNNFFGEFIIQKQLSVSVALYHIPWWRAGKSVRQLLSLMISRSIRPTFITGFYMYKLSYESFISFVKALYTYYMVLRRVNAEDKNA</sequence>
<protein>
    <recommendedName>
        <fullName evidence="10">Odorant receptor</fullName>
    </recommendedName>
</protein>
<gene>
    <name evidence="12" type="primary">LOC112680380</name>
</gene>
<reference evidence="12" key="1">
    <citation type="submission" date="2025-08" db="UniProtKB">
        <authorList>
            <consortium name="RefSeq"/>
        </authorList>
    </citation>
    <scope>IDENTIFICATION</scope>
    <source>
        <tissue evidence="12">Whole body</tissue>
    </source>
</reference>
<proteinExistence type="inferred from homology"/>
<keyword evidence="2" id="KW-1003">Cell membrane</keyword>
<dbReference type="Pfam" id="PF02949">
    <property type="entry name" value="7tm_6"/>
    <property type="match status" value="1"/>
</dbReference>
<feature type="transmembrane region" description="Helical" evidence="10">
    <location>
        <begin position="35"/>
        <end position="55"/>
    </location>
</feature>
<evidence type="ECO:0000256" key="2">
    <source>
        <dbReference type="ARBA" id="ARBA00022475"/>
    </source>
</evidence>
<evidence type="ECO:0000256" key="8">
    <source>
        <dbReference type="ARBA" id="ARBA00023170"/>
    </source>
</evidence>
<keyword evidence="6 10" id="KW-1133">Transmembrane helix</keyword>
<comment type="subcellular location">
    <subcellularLocation>
        <location evidence="1 10">Cell membrane</location>
        <topology evidence="1 10">Multi-pass membrane protein</topology>
    </subcellularLocation>
</comment>
<dbReference type="InterPro" id="IPR004117">
    <property type="entry name" value="7tm6_olfct_rcpt"/>
</dbReference>
<dbReference type="GO" id="GO:0005549">
    <property type="term" value="F:odorant binding"/>
    <property type="evidence" value="ECO:0007669"/>
    <property type="project" value="InterPro"/>
</dbReference>
<evidence type="ECO:0000256" key="9">
    <source>
        <dbReference type="ARBA" id="ARBA00023224"/>
    </source>
</evidence>
<feature type="transmembrane region" description="Helical" evidence="10">
    <location>
        <begin position="127"/>
        <end position="146"/>
    </location>
</feature>
<evidence type="ECO:0000256" key="4">
    <source>
        <dbReference type="ARBA" id="ARBA00022692"/>
    </source>
</evidence>
<evidence type="ECO:0000256" key="1">
    <source>
        <dbReference type="ARBA" id="ARBA00004651"/>
    </source>
</evidence>
<feature type="transmembrane region" description="Helical" evidence="10">
    <location>
        <begin position="179"/>
        <end position="202"/>
    </location>
</feature>
<keyword evidence="8 10" id="KW-0675">Receptor</keyword>
<evidence type="ECO:0000256" key="5">
    <source>
        <dbReference type="ARBA" id="ARBA00022725"/>
    </source>
</evidence>
<evidence type="ECO:0000256" key="10">
    <source>
        <dbReference type="RuleBase" id="RU351113"/>
    </source>
</evidence>
<keyword evidence="4 10" id="KW-0812">Transmembrane</keyword>
<evidence type="ECO:0000256" key="3">
    <source>
        <dbReference type="ARBA" id="ARBA00022606"/>
    </source>
</evidence>
<dbReference type="GO" id="GO:0004984">
    <property type="term" value="F:olfactory receptor activity"/>
    <property type="evidence" value="ECO:0007669"/>
    <property type="project" value="InterPro"/>
</dbReference>
<dbReference type="PANTHER" id="PTHR21137">
    <property type="entry name" value="ODORANT RECEPTOR"/>
    <property type="match status" value="1"/>
</dbReference>
<dbReference type="GO" id="GO:0007165">
    <property type="term" value="P:signal transduction"/>
    <property type="evidence" value="ECO:0007669"/>
    <property type="project" value="UniProtKB-KW"/>
</dbReference>
<organism evidence="11 12">
    <name type="scientific">Sipha flava</name>
    <name type="common">yellow sugarcane aphid</name>
    <dbReference type="NCBI Taxonomy" id="143950"/>
    <lineage>
        <taxon>Eukaryota</taxon>
        <taxon>Metazoa</taxon>
        <taxon>Ecdysozoa</taxon>
        <taxon>Arthropoda</taxon>
        <taxon>Hexapoda</taxon>
        <taxon>Insecta</taxon>
        <taxon>Pterygota</taxon>
        <taxon>Neoptera</taxon>
        <taxon>Paraneoptera</taxon>
        <taxon>Hemiptera</taxon>
        <taxon>Sternorrhyncha</taxon>
        <taxon>Aphidomorpha</taxon>
        <taxon>Aphidoidea</taxon>
        <taxon>Aphididae</taxon>
        <taxon>Sipha</taxon>
    </lineage>
</organism>
<feature type="transmembrane region" description="Helical" evidence="10">
    <location>
        <begin position="278"/>
        <end position="299"/>
    </location>
</feature>
<evidence type="ECO:0000313" key="11">
    <source>
        <dbReference type="Proteomes" id="UP000694846"/>
    </source>
</evidence>
<dbReference type="GO" id="GO:0005886">
    <property type="term" value="C:plasma membrane"/>
    <property type="evidence" value="ECO:0007669"/>
    <property type="project" value="UniProtKB-SubCell"/>
</dbReference>
<evidence type="ECO:0000313" key="12">
    <source>
        <dbReference type="RefSeq" id="XP_025406248.1"/>
    </source>
</evidence>
<dbReference type="OrthoDB" id="6629856at2759"/>
<comment type="similarity">
    <text evidence="10">Belongs to the insect chemoreceptor superfamily. Heteromeric odorant receptor channel (TC 1.A.69) family.</text>
</comment>
<dbReference type="PANTHER" id="PTHR21137:SF35">
    <property type="entry name" value="ODORANT RECEPTOR 19A-RELATED"/>
    <property type="match status" value="1"/>
</dbReference>
<dbReference type="Proteomes" id="UP000694846">
    <property type="component" value="Unplaced"/>
</dbReference>
<keyword evidence="11" id="KW-1185">Reference proteome</keyword>
<accession>A0A8B8F685</accession>
<keyword evidence="7 10" id="KW-0472">Membrane</keyword>
<evidence type="ECO:0000256" key="6">
    <source>
        <dbReference type="ARBA" id="ARBA00022989"/>
    </source>
</evidence>
<dbReference type="AlphaFoldDB" id="A0A8B8F685"/>
<keyword evidence="3 10" id="KW-0716">Sensory transduction</keyword>
<dbReference type="RefSeq" id="XP_025406248.1">
    <property type="nucleotide sequence ID" value="XM_025550463.1"/>
</dbReference>
<name>A0A8B8F685_9HEMI</name>
<evidence type="ECO:0000256" key="7">
    <source>
        <dbReference type="ARBA" id="ARBA00023136"/>
    </source>
</evidence>
<dbReference type="GeneID" id="112680380"/>
<comment type="caution">
    <text evidence="10">Lacks conserved residue(s) required for the propagation of feature annotation.</text>
</comment>
<keyword evidence="5 10" id="KW-0552">Olfaction</keyword>
<keyword evidence="9 10" id="KW-0807">Transducer</keyword>